<evidence type="ECO:0000313" key="4">
    <source>
        <dbReference type="EMBL" id="MDO6121550.1"/>
    </source>
</evidence>
<protein>
    <submittedName>
        <fullName evidence="4">GNAT family N-acetyltransferase</fullName>
    </submittedName>
</protein>
<dbReference type="Gene3D" id="3.40.630.30">
    <property type="match status" value="1"/>
</dbReference>
<dbReference type="Pfam" id="PF00583">
    <property type="entry name" value="Acetyltransf_1"/>
    <property type="match status" value="1"/>
</dbReference>
<dbReference type="PROSITE" id="PS51186">
    <property type="entry name" value="GNAT"/>
    <property type="match status" value="1"/>
</dbReference>
<name>A0ABT8XEB4_9HYPH</name>
<dbReference type="InterPro" id="IPR000182">
    <property type="entry name" value="GNAT_dom"/>
</dbReference>
<feature type="domain" description="N-acetyltransferase" evidence="3">
    <location>
        <begin position="3"/>
        <end position="157"/>
    </location>
</feature>
<dbReference type="Proteomes" id="UP001177080">
    <property type="component" value="Unassembled WGS sequence"/>
</dbReference>
<dbReference type="EMBL" id="WHSC02000004">
    <property type="protein sequence ID" value="MDO6121550.1"/>
    <property type="molecule type" value="Genomic_DNA"/>
</dbReference>
<keyword evidence="5" id="KW-1185">Reference proteome</keyword>
<dbReference type="PANTHER" id="PTHR43877">
    <property type="entry name" value="AMINOALKYLPHOSPHONATE N-ACETYLTRANSFERASE-RELATED-RELATED"/>
    <property type="match status" value="1"/>
</dbReference>
<accession>A0ABT8XEB4</accession>
<evidence type="ECO:0000313" key="5">
    <source>
        <dbReference type="Proteomes" id="UP001177080"/>
    </source>
</evidence>
<evidence type="ECO:0000256" key="1">
    <source>
        <dbReference type="ARBA" id="ARBA00022679"/>
    </source>
</evidence>
<dbReference type="CDD" id="cd04301">
    <property type="entry name" value="NAT_SF"/>
    <property type="match status" value="1"/>
</dbReference>
<reference evidence="4" key="1">
    <citation type="submission" date="2022-04" db="EMBL/GenBank/DDBJ databases">
        <title>Shinella lacus sp. nov., a novel member of the genus Shinella from water.</title>
        <authorList>
            <person name="Deng Y."/>
        </authorList>
    </citation>
    <scope>NUCLEOTIDE SEQUENCE</scope>
    <source>
        <strain evidence="4">JCM 31239</strain>
    </source>
</reference>
<keyword evidence="2" id="KW-0012">Acyltransferase</keyword>
<gene>
    <name evidence="4" type="ORF">GB928_010200</name>
</gene>
<evidence type="ECO:0000256" key="2">
    <source>
        <dbReference type="ARBA" id="ARBA00023315"/>
    </source>
</evidence>
<dbReference type="SUPFAM" id="SSF55729">
    <property type="entry name" value="Acyl-CoA N-acyltransferases (Nat)"/>
    <property type="match status" value="1"/>
</dbReference>
<dbReference type="RefSeq" id="WP_244761464.1">
    <property type="nucleotide sequence ID" value="NZ_JALJCJ010000003.1"/>
</dbReference>
<sequence>MTAIIRIDADFQRWDDLLALILEAFAYMDGIIDPPSSAHLLTPASLAARAQTEIAYMALDGQTLLGCIFCRPEPESLYIGKLAVAPFLQGRGVGRLLLEAAEHLARDLRLPVLRLETRIELTGNHATFARWGFVRTAENAHPGFTRITSIEMRKPLD</sequence>
<dbReference type="PANTHER" id="PTHR43877:SF2">
    <property type="entry name" value="AMINOALKYLPHOSPHONATE N-ACETYLTRANSFERASE-RELATED"/>
    <property type="match status" value="1"/>
</dbReference>
<organism evidence="4 5">
    <name type="scientific">Shinella curvata</name>
    <dbReference type="NCBI Taxonomy" id="1817964"/>
    <lineage>
        <taxon>Bacteria</taxon>
        <taxon>Pseudomonadati</taxon>
        <taxon>Pseudomonadota</taxon>
        <taxon>Alphaproteobacteria</taxon>
        <taxon>Hyphomicrobiales</taxon>
        <taxon>Rhizobiaceae</taxon>
        <taxon>Shinella</taxon>
    </lineage>
</organism>
<keyword evidence="1" id="KW-0808">Transferase</keyword>
<dbReference type="InterPro" id="IPR016181">
    <property type="entry name" value="Acyl_CoA_acyltransferase"/>
</dbReference>
<proteinExistence type="predicted"/>
<comment type="caution">
    <text evidence="4">The sequence shown here is derived from an EMBL/GenBank/DDBJ whole genome shotgun (WGS) entry which is preliminary data.</text>
</comment>
<evidence type="ECO:0000259" key="3">
    <source>
        <dbReference type="PROSITE" id="PS51186"/>
    </source>
</evidence>
<dbReference type="InterPro" id="IPR050832">
    <property type="entry name" value="Bact_Acetyltransf"/>
</dbReference>